<evidence type="ECO:0000313" key="1">
    <source>
        <dbReference type="EMBL" id="MBU2693138.1"/>
    </source>
</evidence>
<protein>
    <recommendedName>
        <fullName evidence="3">Restriction endonuclease</fullName>
    </recommendedName>
</protein>
<gene>
    <name evidence="1" type="ORF">KJ970_19650</name>
</gene>
<dbReference type="EMBL" id="JAHJDP010000115">
    <property type="protein sequence ID" value="MBU2693138.1"/>
    <property type="molecule type" value="Genomic_DNA"/>
</dbReference>
<comment type="caution">
    <text evidence="1">The sequence shown here is derived from an EMBL/GenBank/DDBJ whole genome shotgun (WGS) entry which is preliminary data.</text>
</comment>
<sequence>MSLATRSVSKWQYCNNSAREPFIAIRSLLNQWFDRYPEEEKNEFRSRFQSDDDYAHLSAFFELLIHETLLKNGYELVIHPAIPETKKRPDFLVRSKGQDLFCLEATTVGPSHTERRATIRRDQVYDVINELRSPDFCLALRVRGAPNITPPSRSMVGALERWLNKQDYEQTRNEYIDEGIVGLPCLEYKRDGWFIEFFPIPKAESQRDNLSIRPIALLLPGLEVVRTGETIYRSLKNKAKRYGDLEMPLVVAVNVLDRGYIPDMFVEVLFGKAVLTISSDAEGETISQCWGRNERGLWIGPGGPRGKRLSAVIAAGRLDYTNLREKQPVLIPHPWSNHQLQANIIPFDKKLLNQESGYFEEMEGPSLGDFLELPSPWPPEG</sequence>
<evidence type="ECO:0000313" key="2">
    <source>
        <dbReference type="Proteomes" id="UP000777784"/>
    </source>
</evidence>
<name>A0A948RY23_UNCEI</name>
<dbReference type="Proteomes" id="UP000777784">
    <property type="component" value="Unassembled WGS sequence"/>
</dbReference>
<dbReference type="AlphaFoldDB" id="A0A948RY23"/>
<organism evidence="1 2">
    <name type="scientific">Eiseniibacteriota bacterium</name>
    <dbReference type="NCBI Taxonomy" id="2212470"/>
    <lineage>
        <taxon>Bacteria</taxon>
        <taxon>Candidatus Eiseniibacteriota</taxon>
    </lineage>
</organism>
<reference evidence="1" key="1">
    <citation type="submission" date="2021-05" db="EMBL/GenBank/DDBJ databases">
        <title>Energy efficiency and biological interactions define the core microbiome of deep oligotrophic groundwater.</title>
        <authorList>
            <person name="Mehrshad M."/>
            <person name="Lopez-Fernandez M."/>
            <person name="Bell E."/>
            <person name="Bernier-Latmani R."/>
            <person name="Bertilsson S."/>
            <person name="Dopson M."/>
        </authorList>
    </citation>
    <scope>NUCLEOTIDE SEQUENCE</scope>
    <source>
        <strain evidence="1">Modern_marine.mb.64</strain>
    </source>
</reference>
<accession>A0A948RY23</accession>
<evidence type="ECO:0008006" key="3">
    <source>
        <dbReference type="Google" id="ProtNLM"/>
    </source>
</evidence>
<proteinExistence type="predicted"/>